<keyword evidence="3" id="KW-0808">Transferase</keyword>
<dbReference type="GO" id="GO:0009927">
    <property type="term" value="F:histidine phosphotransfer kinase activity"/>
    <property type="evidence" value="ECO:0007669"/>
    <property type="project" value="TreeGrafter"/>
</dbReference>
<dbReference type="Pfam" id="PF02518">
    <property type="entry name" value="HATPase_c"/>
    <property type="match status" value="1"/>
</dbReference>
<dbReference type="PROSITE" id="PS50109">
    <property type="entry name" value="HIS_KIN"/>
    <property type="match status" value="1"/>
</dbReference>
<evidence type="ECO:0000313" key="6">
    <source>
        <dbReference type="EMBL" id="GAH86332.1"/>
    </source>
</evidence>
<evidence type="ECO:0000256" key="3">
    <source>
        <dbReference type="ARBA" id="ARBA00022679"/>
    </source>
</evidence>
<protein>
    <recommendedName>
        <fullName evidence="2">histidine kinase</fullName>
        <ecNumber evidence="2">2.7.13.3</ecNumber>
    </recommendedName>
</protein>
<gene>
    <name evidence="6" type="ORF">S03H2_58100</name>
</gene>
<name>X1IX78_9ZZZZ</name>
<dbReference type="InterPro" id="IPR036890">
    <property type="entry name" value="HATPase_C_sf"/>
</dbReference>
<sequence length="120" mass="13576">LINEILDMSRIESGRVELDLSAVDVQDIIQTTISSLEPMINKKPLIIDTDFDENLPLAYADHDRVRQVVTNLLHNAIKFTSKGRITLSVRRSQTPKFVEVCISDTGMGIREKDFDKSPFS</sequence>
<evidence type="ECO:0000256" key="2">
    <source>
        <dbReference type="ARBA" id="ARBA00012438"/>
    </source>
</evidence>
<evidence type="ECO:0000256" key="4">
    <source>
        <dbReference type="ARBA" id="ARBA00022777"/>
    </source>
</evidence>
<dbReference type="InterPro" id="IPR003594">
    <property type="entry name" value="HATPase_dom"/>
</dbReference>
<dbReference type="EC" id="2.7.13.3" evidence="2"/>
<dbReference type="GO" id="GO:0005886">
    <property type="term" value="C:plasma membrane"/>
    <property type="evidence" value="ECO:0007669"/>
    <property type="project" value="TreeGrafter"/>
</dbReference>
<comment type="catalytic activity">
    <reaction evidence="1">
        <text>ATP + protein L-histidine = ADP + protein N-phospho-L-histidine.</text>
        <dbReference type="EC" id="2.7.13.3"/>
    </reaction>
</comment>
<dbReference type="GO" id="GO:0000155">
    <property type="term" value="F:phosphorelay sensor kinase activity"/>
    <property type="evidence" value="ECO:0007669"/>
    <property type="project" value="TreeGrafter"/>
</dbReference>
<evidence type="ECO:0000256" key="1">
    <source>
        <dbReference type="ARBA" id="ARBA00000085"/>
    </source>
</evidence>
<accession>X1IX78</accession>
<keyword evidence="4" id="KW-0418">Kinase</keyword>
<organism evidence="6">
    <name type="scientific">marine sediment metagenome</name>
    <dbReference type="NCBI Taxonomy" id="412755"/>
    <lineage>
        <taxon>unclassified sequences</taxon>
        <taxon>metagenomes</taxon>
        <taxon>ecological metagenomes</taxon>
    </lineage>
</organism>
<feature type="domain" description="Histidine kinase" evidence="5">
    <location>
        <begin position="1"/>
        <end position="120"/>
    </location>
</feature>
<dbReference type="PANTHER" id="PTHR43047">
    <property type="entry name" value="TWO-COMPONENT HISTIDINE PROTEIN KINASE"/>
    <property type="match status" value="1"/>
</dbReference>
<dbReference type="AlphaFoldDB" id="X1IX78"/>
<dbReference type="Gene3D" id="3.30.565.10">
    <property type="entry name" value="Histidine kinase-like ATPase, C-terminal domain"/>
    <property type="match status" value="1"/>
</dbReference>
<dbReference type="InterPro" id="IPR005467">
    <property type="entry name" value="His_kinase_dom"/>
</dbReference>
<feature type="non-terminal residue" evidence="6">
    <location>
        <position position="1"/>
    </location>
</feature>
<proteinExistence type="predicted"/>
<evidence type="ECO:0000259" key="5">
    <source>
        <dbReference type="PROSITE" id="PS50109"/>
    </source>
</evidence>
<comment type="caution">
    <text evidence="6">The sequence shown here is derived from an EMBL/GenBank/DDBJ whole genome shotgun (WGS) entry which is preliminary data.</text>
</comment>
<reference evidence="6" key="1">
    <citation type="journal article" date="2014" name="Front. Microbiol.">
        <title>High frequency of phylogenetically diverse reductive dehalogenase-homologous genes in deep subseafloor sedimentary metagenomes.</title>
        <authorList>
            <person name="Kawai M."/>
            <person name="Futagami T."/>
            <person name="Toyoda A."/>
            <person name="Takaki Y."/>
            <person name="Nishi S."/>
            <person name="Hori S."/>
            <person name="Arai W."/>
            <person name="Tsubouchi T."/>
            <person name="Morono Y."/>
            <person name="Uchiyama I."/>
            <person name="Ito T."/>
            <person name="Fujiyama A."/>
            <person name="Inagaki F."/>
            <person name="Takami H."/>
        </authorList>
    </citation>
    <scope>NUCLEOTIDE SEQUENCE</scope>
    <source>
        <strain evidence="6">Expedition CK06-06</strain>
    </source>
</reference>
<dbReference type="SUPFAM" id="SSF55874">
    <property type="entry name" value="ATPase domain of HSP90 chaperone/DNA topoisomerase II/histidine kinase"/>
    <property type="match status" value="1"/>
</dbReference>
<dbReference type="PANTHER" id="PTHR43047:SF72">
    <property type="entry name" value="OSMOSENSING HISTIDINE PROTEIN KINASE SLN1"/>
    <property type="match status" value="1"/>
</dbReference>
<dbReference type="EMBL" id="BARU01037264">
    <property type="protein sequence ID" value="GAH86332.1"/>
    <property type="molecule type" value="Genomic_DNA"/>
</dbReference>